<protein>
    <submittedName>
        <fullName evidence="2">Uncharacterized protein</fullName>
    </submittedName>
</protein>
<dbReference type="AlphaFoldDB" id="A0A4C1XLZ9"/>
<gene>
    <name evidence="2" type="ORF">EVAR_45695_1</name>
</gene>
<comment type="caution">
    <text evidence="2">The sequence shown here is derived from an EMBL/GenBank/DDBJ whole genome shotgun (WGS) entry which is preliminary data.</text>
</comment>
<dbReference type="Proteomes" id="UP000299102">
    <property type="component" value="Unassembled WGS sequence"/>
</dbReference>
<organism evidence="2 3">
    <name type="scientific">Eumeta variegata</name>
    <name type="common">Bagworm moth</name>
    <name type="synonym">Eumeta japonica</name>
    <dbReference type="NCBI Taxonomy" id="151549"/>
    <lineage>
        <taxon>Eukaryota</taxon>
        <taxon>Metazoa</taxon>
        <taxon>Ecdysozoa</taxon>
        <taxon>Arthropoda</taxon>
        <taxon>Hexapoda</taxon>
        <taxon>Insecta</taxon>
        <taxon>Pterygota</taxon>
        <taxon>Neoptera</taxon>
        <taxon>Endopterygota</taxon>
        <taxon>Lepidoptera</taxon>
        <taxon>Glossata</taxon>
        <taxon>Ditrysia</taxon>
        <taxon>Tineoidea</taxon>
        <taxon>Psychidae</taxon>
        <taxon>Oiketicinae</taxon>
        <taxon>Eumeta</taxon>
    </lineage>
</organism>
<sequence>MPATQRRETITGMGAGAGRGAPLRHSPDILPVTHKKKYLPGEHRGGAHGRSRCLRFAKASATPSPTDYYDGVVLEQIKYSTNIINADCVPAPACGGVTREVRGGSGPGACSFAAT</sequence>
<dbReference type="EMBL" id="BGZK01000871">
    <property type="protein sequence ID" value="GBP63534.1"/>
    <property type="molecule type" value="Genomic_DNA"/>
</dbReference>
<accession>A0A4C1XLZ9</accession>
<evidence type="ECO:0000256" key="1">
    <source>
        <dbReference type="SAM" id="MobiDB-lite"/>
    </source>
</evidence>
<keyword evidence="3" id="KW-1185">Reference proteome</keyword>
<evidence type="ECO:0000313" key="2">
    <source>
        <dbReference type="EMBL" id="GBP63534.1"/>
    </source>
</evidence>
<proteinExistence type="predicted"/>
<evidence type="ECO:0000313" key="3">
    <source>
        <dbReference type="Proteomes" id="UP000299102"/>
    </source>
</evidence>
<name>A0A4C1XLZ9_EUMVA</name>
<reference evidence="2 3" key="1">
    <citation type="journal article" date="2019" name="Commun. Biol.">
        <title>The bagworm genome reveals a unique fibroin gene that provides high tensile strength.</title>
        <authorList>
            <person name="Kono N."/>
            <person name="Nakamura H."/>
            <person name="Ohtoshi R."/>
            <person name="Tomita M."/>
            <person name="Numata K."/>
            <person name="Arakawa K."/>
        </authorList>
    </citation>
    <scope>NUCLEOTIDE SEQUENCE [LARGE SCALE GENOMIC DNA]</scope>
</reference>
<feature type="region of interest" description="Disordered" evidence="1">
    <location>
        <begin position="1"/>
        <end position="50"/>
    </location>
</feature>